<dbReference type="STRING" id="3880.A0A072V5W6"/>
<sequence length="459" mass="51936">MRKRCKNEKRGKLTLSSSPGEEGCSPGETSSTITHTVVPHLASPSPKPSVVPHTVSNRNFAQALLNKIEVSVSDLPKPCWKGDSLSIKISEAGYQTGLANSNNYLHGRLMLSRGDKPISSKDLREKLLLLWKPLNQWKMIPLGRGFFEFRFSCADDLRSVWSHGAWNLKPRLLQLSRWSPEFISSSQKQTHSQVWVRFYYLPLDYWQPLTLFEIAGAIGTPITIDESTKNHAFGHYARVLVDVDMAGFLPNSLWLEREIILLKLRLTIEKVVSKSDPVKKLKQDFVPKRNEGHVQGGKKPMTFEDPLIIDIIRSKDATSSMFMGDPIMFEKELLPSPFIGTDPVQPIQIADGLTYISTALKVPRHCGTLASRIEVLNPNIAHDLEILRPHFLKGNDAKNFVPQLYTDEEEREAAINYLRNRSTASEEPFIEVESRCTKKKNKQKGFQVHNTRSAGRLLD</sequence>
<dbReference type="InterPro" id="IPR025558">
    <property type="entry name" value="DUF4283"/>
</dbReference>
<dbReference type="Proteomes" id="UP000002051">
    <property type="component" value="Chromosome 2"/>
</dbReference>
<feature type="domain" description="DUF4283" evidence="2">
    <location>
        <begin position="116"/>
        <end position="183"/>
    </location>
</feature>
<dbReference type="PANTHER" id="PTHR31286">
    <property type="entry name" value="GLYCINE-RICH CELL WALL STRUCTURAL PROTEIN 1.8-LIKE"/>
    <property type="match status" value="1"/>
</dbReference>
<name>A0A072V5W6_MEDTR</name>
<dbReference type="PANTHER" id="PTHR31286:SF60">
    <property type="entry name" value="PROTEIN, PUTATIVE-RELATED"/>
    <property type="match status" value="1"/>
</dbReference>
<reference evidence="3 5" key="1">
    <citation type="journal article" date="2011" name="Nature">
        <title>The Medicago genome provides insight into the evolution of rhizobial symbioses.</title>
        <authorList>
            <person name="Young N.D."/>
            <person name="Debelle F."/>
            <person name="Oldroyd G.E."/>
            <person name="Geurts R."/>
            <person name="Cannon S.B."/>
            <person name="Udvardi M.K."/>
            <person name="Benedito V.A."/>
            <person name="Mayer K.F."/>
            <person name="Gouzy J."/>
            <person name="Schoof H."/>
            <person name="Van de Peer Y."/>
            <person name="Proost S."/>
            <person name="Cook D.R."/>
            <person name="Meyers B.C."/>
            <person name="Spannagl M."/>
            <person name="Cheung F."/>
            <person name="De Mita S."/>
            <person name="Krishnakumar V."/>
            <person name="Gundlach H."/>
            <person name="Zhou S."/>
            <person name="Mudge J."/>
            <person name="Bharti A.K."/>
            <person name="Murray J.D."/>
            <person name="Naoumkina M.A."/>
            <person name="Rosen B."/>
            <person name="Silverstein K.A."/>
            <person name="Tang H."/>
            <person name="Rombauts S."/>
            <person name="Zhao P.X."/>
            <person name="Zhou P."/>
            <person name="Barbe V."/>
            <person name="Bardou P."/>
            <person name="Bechner M."/>
            <person name="Bellec A."/>
            <person name="Berger A."/>
            <person name="Berges H."/>
            <person name="Bidwell S."/>
            <person name="Bisseling T."/>
            <person name="Choisne N."/>
            <person name="Couloux A."/>
            <person name="Denny R."/>
            <person name="Deshpande S."/>
            <person name="Dai X."/>
            <person name="Doyle J.J."/>
            <person name="Dudez A.M."/>
            <person name="Farmer A.D."/>
            <person name="Fouteau S."/>
            <person name="Franken C."/>
            <person name="Gibelin C."/>
            <person name="Gish J."/>
            <person name="Goldstein S."/>
            <person name="Gonzalez A.J."/>
            <person name="Green P.J."/>
            <person name="Hallab A."/>
            <person name="Hartog M."/>
            <person name="Hua A."/>
            <person name="Humphray S.J."/>
            <person name="Jeong D.H."/>
            <person name="Jing Y."/>
            <person name="Jocker A."/>
            <person name="Kenton S.M."/>
            <person name="Kim D.J."/>
            <person name="Klee K."/>
            <person name="Lai H."/>
            <person name="Lang C."/>
            <person name="Lin S."/>
            <person name="Macmil S.L."/>
            <person name="Magdelenat G."/>
            <person name="Matthews L."/>
            <person name="McCorrison J."/>
            <person name="Monaghan E.L."/>
            <person name="Mun J.H."/>
            <person name="Najar F.Z."/>
            <person name="Nicholson C."/>
            <person name="Noirot C."/>
            <person name="O'Bleness M."/>
            <person name="Paule C.R."/>
            <person name="Poulain J."/>
            <person name="Prion F."/>
            <person name="Qin B."/>
            <person name="Qu C."/>
            <person name="Retzel E.F."/>
            <person name="Riddle C."/>
            <person name="Sallet E."/>
            <person name="Samain S."/>
            <person name="Samson N."/>
            <person name="Sanders I."/>
            <person name="Saurat O."/>
            <person name="Scarpelli C."/>
            <person name="Schiex T."/>
            <person name="Segurens B."/>
            <person name="Severin A.J."/>
            <person name="Sherrier D.J."/>
            <person name="Shi R."/>
            <person name="Sims S."/>
            <person name="Singer S.R."/>
            <person name="Sinharoy S."/>
            <person name="Sterck L."/>
            <person name="Viollet A."/>
            <person name="Wang B.B."/>
            <person name="Wang K."/>
            <person name="Wang M."/>
            <person name="Wang X."/>
            <person name="Warfsmann J."/>
            <person name="Weissenbach J."/>
            <person name="White D.D."/>
            <person name="White J.D."/>
            <person name="Wiley G.B."/>
            <person name="Wincker P."/>
            <person name="Xing Y."/>
            <person name="Yang L."/>
            <person name="Yao Z."/>
            <person name="Ying F."/>
            <person name="Zhai J."/>
            <person name="Zhou L."/>
            <person name="Zuber A."/>
            <person name="Denarie J."/>
            <person name="Dixon R.A."/>
            <person name="May G.D."/>
            <person name="Schwartz D.C."/>
            <person name="Rogers J."/>
            <person name="Quetier F."/>
            <person name="Town C.D."/>
            <person name="Roe B.A."/>
        </authorList>
    </citation>
    <scope>NUCLEOTIDE SEQUENCE [LARGE SCALE GENOMIC DNA]</scope>
    <source>
        <strain evidence="3">A17</strain>
        <strain evidence="4 5">cv. Jemalong A17</strain>
    </source>
</reference>
<dbReference type="EMBL" id="CM001218">
    <property type="protein sequence ID" value="KEH37404.1"/>
    <property type="molecule type" value="Genomic_DNA"/>
</dbReference>
<protein>
    <submittedName>
        <fullName evidence="3">DUF4283 domain protein</fullName>
    </submittedName>
</protein>
<organism evidence="3 5">
    <name type="scientific">Medicago truncatula</name>
    <name type="common">Barrel medic</name>
    <name type="synonym">Medicago tribuloides</name>
    <dbReference type="NCBI Taxonomy" id="3880"/>
    <lineage>
        <taxon>Eukaryota</taxon>
        <taxon>Viridiplantae</taxon>
        <taxon>Streptophyta</taxon>
        <taxon>Embryophyta</taxon>
        <taxon>Tracheophyta</taxon>
        <taxon>Spermatophyta</taxon>
        <taxon>Magnoliopsida</taxon>
        <taxon>eudicotyledons</taxon>
        <taxon>Gunneridae</taxon>
        <taxon>Pentapetalae</taxon>
        <taxon>rosids</taxon>
        <taxon>fabids</taxon>
        <taxon>Fabales</taxon>
        <taxon>Fabaceae</taxon>
        <taxon>Papilionoideae</taxon>
        <taxon>50 kb inversion clade</taxon>
        <taxon>NPAAA clade</taxon>
        <taxon>Hologalegina</taxon>
        <taxon>IRL clade</taxon>
        <taxon>Trifolieae</taxon>
        <taxon>Medicago</taxon>
    </lineage>
</organism>
<evidence type="ECO:0000313" key="4">
    <source>
        <dbReference type="EnsemblPlants" id="KEH37404"/>
    </source>
</evidence>
<evidence type="ECO:0000256" key="1">
    <source>
        <dbReference type="SAM" id="MobiDB-lite"/>
    </source>
</evidence>
<evidence type="ECO:0000259" key="2">
    <source>
        <dbReference type="Pfam" id="PF14111"/>
    </source>
</evidence>
<reference evidence="3 5" key="2">
    <citation type="journal article" date="2014" name="BMC Genomics">
        <title>An improved genome release (version Mt4.0) for the model legume Medicago truncatula.</title>
        <authorList>
            <person name="Tang H."/>
            <person name="Krishnakumar V."/>
            <person name="Bidwell S."/>
            <person name="Rosen B."/>
            <person name="Chan A."/>
            <person name="Zhou S."/>
            <person name="Gentzbittel L."/>
            <person name="Childs K.L."/>
            <person name="Yandell M."/>
            <person name="Gundlach H."/>
            <person name="Mayer K.F."/>
            <person name="Schwartz D.C."/>
            <person name="Town C.D."/>
        </authorList>
    </citation>
    <scope>GENOME REANNOTATION</scope>
    <source>
        <strain evidence="3">A17</strain>
        <strain evidence="4 5">cv. Jemalong A17</strain>
    </source>
</reference>
<keyword evidence="5" id="KW-1185">Reference proteome</keyword>
<dbReference type="HOGENOM" id="CLU_596388_0_0_1"/>
<dbReference type="Pfam" id="PF14111">
    <property type="entry name" value="DUF4283"/>
    <property type="match status" value="1"/>
</dbReference>
<feature type="compositionally biased region" description="Low complexity" evidence="1">
    <location>
        <begin position="16"/>
        <end position="32"/>
    </location>
</feature>
<dbReference type="AlphaFoldDB" id="A0A072V5W6"/>
<reference evidence="4" key="3">
    <citation type="submission" date="2015-04" db="UniProtKB">
        <authorList>
            <consortium name="EnsemblPlants"/>
        </authorList>
    </citation>
    <scope>IDENTIFICATION</scope>
    <source>
        <strain evidence="4">cv. Jemalong A17</strain>
    </source>
</reference>
<evidence type="ECO:0000313" key="5">
    <source>
        <dbReference type="Proteomes" id="UP000002051"/>
    </source>
</evidence>
<accession>A0A072V5W6</accession>
<evidence type="ECO:0000313" key="3">
    <source>
        <dbReference type="EMBL" id="KEH37404.1"/>
    </source>
</evidence>
<gene>
    <name evidence="3" type="ordered locus">MTR_2g438650</name>
</gene>
<feature type="region of interest" description="Disordered" evidence="1">
    <location>
        <begin position="1"/>
        <end position="32"/>
    </location>
</feature>
<proteinExistence type="predicted"/>
<dbReference type="EnsemblPlants" id="KEH37404">
    <property type="protein sequence ID" value="KEH37404"/>
    <property type="gene ID" value="MTR_2g438650"/>
</dbReference>
<dbReference type="InterPro" id="IPR040256">
    <property type="entry name" value="At4g02000-like"/>
</dbReference>